<evidence type="ECO:0000313" key="2">
    <source>
        <dbReference type="Proteomes" id="UP000014680"/>
    </source>
</evidence>
<keyword evidence="2" id="KW-1185">Reference proteome</keyword>
<gene>
    <name evidence="1" type="ORF">EIN_476340</name>
</gene>
<reference evidence="1 2" key="1">
    <citation type="submission" date="2012-10" db="EMBL/GenBank/DDBJ databases">
        <authorList>
            <person name="Zafar N."/>
            <person name="Inman J."/>
            <person name="Hall N."/>
            <person name="Lorenzi H."/>
            <person name="Caler E."/>
        </authorList>
    </citation>
    <scope>NUCLEOTIDE SEQUENCE [LARGE SCALE GENOMIC DNA]</scope>
    <source>
        <strain evidence="1 2">IP1</strain>
    </source>
</reference>
<dbReference type="EMBL" id="KB206689">
    <property type="protein sequence ID" value="ELP88912.1"/>
    <property type="molecule type" value="Genomic_DNA"/>
</dbReference>
<dbReference type="RefSeq" id="XP_004255683.1">
    <property type="nucleotide sequence ID" value="XM_004255635.1"/>
</dbReference>
<dbReference type="Proteomes" id="UP000014680">
    <property type="component" value="Unassembled WGS sequence"/>
</dbReference>
<dbReference type="VEuPathDB" id="AmoebaDB:EIN_476340"/>
<organism evidence="1 2">
    <name type="scientific">Entamoeba invadens IP1</name>
    <dbReference type="NCBI Taxonomy" id="370355"/>
    <lineage>
        <taxon>Eukaryota</taxon>
        <taxon>Amoebozoa</taxon>
        <taxon>Evosea</taxon>
        <taxon>Archamoebae</taxon>
        <taxon>Mastigamoebida</taxon>
        <taxon>Entamoebidae</taxon>
        <taxon>Entamoeba</taxon>
    </lineage>
</organism>
<evidence type="ECO:0000313" key="1">
    <source>
        <dbReference type="EMBL" id="ELP88912.1"/>
    </source>
</evidence>
<protein>
    <submittedName>
        <fullName evidence="1">Uncharacterized protein</fullName>
    </submittedName>
</protein>
<proteinExistence type="predicted"/>
<dbReference type="AlphaFoldDB" id="A0A0A1U7B8"/>
<dbReference type="GeneID" id="14887885"/>
<name>A0A0A1U7B8_ENTIV</name>
<dbReference type="KEGG" id="eiv:EIN_476340"/>
<accession>A0A0A1U7B8</accession>
<sequence length="477" mass="56026">MLRIVKGRSCYSMYLVLKQFKGNSDPKTLAKWIVEKIQKLGLNTYRIVNCTTDGAATCSGLDNGITVEMNALINVEDPTNLLLIDCEMKNFWCSAHRVNLMGESLEKDIDIKMVKDITDNYDDVSNYIIKPEVLESITTEFEKNGIVIFQKGAIRLKPKKKYETDIVNNDVDTQYERSDDAEEAESDDMASVSFKLNNPEIKAIFYKSKEFFKILFNLVSLLQEANCLLFEYIERMEIFARYVDVLLEEIKTGNWSEFREIKEMLETGDVFMSRLFKRLKAQVYLRFHQLSHSANMLHARRYINYDEGTVDDQAFRENDNHLFYMELVDLFYCPDEMAKTSDIPSYILKDNKILDESFEIEIATLAEYMWQRTQKELDKMYKNVKESKCELHCKMKRTTRYPLCLSLLNIYNILVSLNLVNLMSVVHILVCVYPTTVDIERFFFSKLRQMQAQNMLLKTAYERLYYCLDNDVCYLTF</sequence>